<dbReference type="Proteomes" id="UP001153069">
    <property type="component" value="Unassembled WGS sequence"/>
</dbReference>
<protein>
    <submittedName>
        <fullName evidence="3">Uncharacterized protein</fullName>
    </submittedName>
</protein>
<feature type="chain" id="PRO_5040298944" evidence="2">
    <location>
        <begin position="20"/>
        <end position="489"/>
    </location>
</feature>
<dbReference type="OrthoDB" id="49433at2759"/>
<sequence>MKLPPLFALWALSAPIVAAFTALDPLFLSRQQRVSVSQLRSSSAKSDKDQIEKFQVSSSRGSNAIKKGSYQEEGLNGWASLKKAVYGTVDGVGAIGAALKSKSSELPVEEGYRQTETTILKESNSVLSPGQRLMNQYRERSTVAPPAPAQDQSKSTAFDAFKETVYGTIDVASSVFDDQPKDTETRRSFKPLVQSTLSSPEIQKALPDLQSNNFIARKIAEKKIQDWEKKERKRQLALEREEAARKIKESVYQVGDATVWAAKTLATAPEAVSKVASETTVFVKGTVKQVQTNVDQAVSTATAIPSQVTATADDVQNAVKESVEKTKQTVEEVKAIPGKTKKLIDDTTETVTNVKSAVEEAVVDTKVFLGLEKAKPKPPKRPPPPPQTASEIGLEIAGKVLTGAATGTAKLAWWAGASTAKAAWNATVSAIQERTAKDEAGSTSVAVTSNTTSPAIDKEVEEALLLAQSAIDFADTPAPDDDDEKKKAP</sequence>
<evidence type="ECO:0000256" key="1">
    <source>
        <dbReference type="SAM" id="MobiDB-lite"/>
    </source>
</evidence>
<evidence type="ECO:0000313" key="3">
    <source>
        <dbReference type="EMBL" id="CAB9505842.1"/>
    </source>
</evidence>
<dbReference type="AlphaFoldDB" id="A0A9N8HAK8"/>
<keyword evidence="4" id="KW-1185">Reference proteome</keyword>
<feature type="signal peptide" evidence="2">
    <location>
        <begin position="1"/>
        <end position="19"/>
    </location>
</feature>
<evidence type="ECO:0000256" key="2">
    <source>
        <dbReference type="SAM" id="SignalP"/>
    </source>
</evidence>
<comment type="caution">
    <text evidence="3">The sequence shown here is derived from an EMBL/GenBank/DDBJ whole genome shotgun (WGS) entry which is preliminary data.</text>
</comment>
<feature type="region of interest" description="Disordered" evidence="1">
    <location>
        <begin position="469"/>
        <end position="489"/>
    </location>
</feature>
<accession>A0A9N8HAK8</accession>
<keyword evidence="2" id="KW-0732">Signal</keyword>
<evidence type="ECO:0000313" key="4">
    <source>
        <dbReference type="Proteomes" id="UP001153069"/>
    </source>
</evidence>
<gene>
    <name evidence="3" type="ORF">SEMRO_245_G097530.1</name>
</gene>
<reference evidence="3" key="1">
    <citation type="submission" date="2020-06" db="EMBL/GenBank/DDBJ databases">
        <authorList>
            <consortium name="Plant Systems Biology data submission"/>
        </authorList>
    </citation>
    <scope>NUCLEOTIDE SEQUENCE</scope>
    <source>
        <strain evidence="3">D6</strain>
    </source>
</reference>
<organism evidence="3 4">
    <name type="scientific">Seminavis robusta</name>
    <dbReference type="NCBI Taxonomy" id="568900"/>
    <lineage>
        <taxon>Eukaryota</taxon>
        <taxon>Sar</taxon>
        <taxon>Stramenopiles</taxon>
        <taxon>Ochrophyta</taxon>
        <taxon>Bacillariophyta</taxon>
        <taxon>Bacillariophyceae</taxon>
        <taxon>Bacillariophycidae</taxon>
        <taxon>Naviculales</taxon>
        <taxon>Naviculaceae</taxon>
        <taxon>Seminavis</taxon>
    </lineage>
</organism>
<proteinExistence type="predicted"/>
<dbReference type="EMBL" id="CAICTM010000244">
    <property type="protein sequence ID" value="CAB9505842.1"/>
    <property type="molecule type" value="Genomic_DNA"/>
</dbReference>
<name>A0A9N8HAK8_9STRA</name>